<reference evidence="2" key="2">
    <citation type="submission" date="2020-09" db="EMBL/GenBank/DDBJ databases">
        <authorList>
            <person name="Sun Q."/>
            <person name="Zhou Y."/>
        </authorList>
    </citation>
    <scope>NUCLEOTIDE SEQUENCE</scope>
    <source>
        <strain evidence="2">CGMCC 1.15178</strain>
    </source>
</reference>
<dbReference type="Gene3D" id="3.40.190.10">
    <property type="entry name" value="Periplasmic binding protein-like II"/>
    <property type="match status" value="2"/>
</dbReference>
<comment type="caution">
    <text evidence="2">The sequence shown here is derived from an EMBL/GenBank/DDBJ whole genome shotgun (WGS) entry which is preliminary data.</text>
</comment>
<dbReference type="Pfam" id="PF01547">
    <property type="entry name" value="SBP_bac_1"/>
    <property type="match status" value="1"/>
</dbReference>
<dbReference type="RefSeq" id="WP_229750671.1">
    <property type="nucleotide sequence ID" value="NZ_BMHP01000008.1"/>
</dbReference>
<dbReference type="PROSITE" id="PS51257">
    <property type="entry name" value="PROKAR_LIPOPROTEIN"/>
    <property type="match status" value="1"/>
</dbReference>
<proteinExistence type="predicted"/>
<keyword evidence="1" id="KW-0732">Signal</keyword>
<dbReference type="InterPro" id="IPR050490">
    <property type="entry name" value="Bact_solute-bd_prot1"/>
</dbReference>
<evidence type="ECO:0000313" key="2">
    <source>
        <dbReference type="EMBL" id="GGD96123.1"/>
    </source>
</evidence>
<feature type="signal peptide" evidence="1">
    <location>
        <begin position="1"/>
        <end position="21"/>
    </location>
</feature>
<dbReference type="SUPFAM" id="SSF53850">
    <property type="entry name" value="Periplasmic binding protein-like II"/>
    <property type="match status" value="1"/>
</dbReference>
<feature type="chain" id="PRO_5038780456" evidence="1">
    <location>
        <begin position="22"/>
        <end position="549"/>
    </location>
</feature>
<protein>
    <submittedName>
        <fullName evidence="2">ABC transporter substrate-binding protein</fullName>
    </submittedName>
</protein>
<dbReference type="EMBL" id="BMHP01000008">
    <property type="protein sequence ID" value="GGD96123.1"/>
    <property type="molecule type" value="Genomic_DNA"/>
</dbReference>
<evidence type="ECO:0000313" key="3">
    <source>
        <dbReference type="Proteomes" id="UP000612456"/>
    </source>
</evidence>
<gene>
    <name evidence="2" type="ORF">GCM10010911_63490</name>
</gene>
<organism evidence="2 3">
    <name type="scientific">Paenibacillus nasutitermitis</name>
    <dbReference type="NCBI Taxonomy" id="1652958"/>
    <lineage>
        <taxon>Bacteria</taxon>
        <taxon>Bacillati</taxon>
        <taxon>Bacillota</taxon>
        <taxon>Bacilli</taxon>
        <taxon>Bacillales</taxon>
        <taxon>Paenibacillaceae</taxon>
        <taxon>Paenibacillus</taxon>
    </lineage>
</organism>
<name>A0A916ZG53_9BACL</name>
<sequence length="549" mass="61429">MKLKKKLFGIISIALAVSLMAGCADKNEAGNTGAQTPENGSKSTGPITYTMSITDSKLKWETPVDKLITEKTGVSIKYQPIVGDEAQKMDLWLASGDYPDLLFMSPNMTGKYRDGDAIIPLEDLIDQYGPNIKKRFGKNYELLRDTDGHIYSLYGVNLTQEAPANAAASFLVQYDVLKEAGYPELKTLDQLVGVLKDYYTKHPTIDGKETIPFSAYWGGLTFANPAIAAAGLPDQGFNMIDKDNNVKFALTEPFAKRYYQFLNKLQSEGLMDKNIFGKGEENLAKIAQGRVLAEFMPGWLLNGAEKSIVASGKLERQYAKIPLYIDENTEDHSFVVTPSGSSSNWAISNKAKDPERIIQMIDFMFSDEGQKAINWGVEGLHYEVKDGKRVQKQDYLDKAKMSPDLKYTDGPAGPITSFSIGDGAKLEDGDYATPNTKEAVIASYDDLTKEVLSKYGKTTWSDFLPKPEPVPALLWQLNEPEETKAIFKKFEDTLNKEIPKLILAKSADEFESAWNRFVEQIDKAGKAKYEETWTKTWQEYVERYNEAMK</sequence>
<dbReference type="InterPro" id="IPR006059">
    <property type="entry name" value="SBP"/>
</dbReference>
<dbReference type="PANTHER" id="PTHR43649">
    <property type="entry name" value="ARABINOSE-BINDING PROTEIN-RELATED"/>
    <property type="match status" value="1"/>
</dbReference>
<dbReference type="Proteomes" id="UP000612456">
    <property type="component" value="Unassembled WGS sequence"/>
</dbReference>
<accession>A0A916ZG53</accession>
<dbReference type="PANTHER" id="PTHR43649:SF12">
    <property type="entry name" value="DIACETYLCHITOBIOSE BINDING PROTEIN DASA"/>
    <property type="match status" value="1"/>
</dbReference>
<dbReference type="AlphaFoldDB" id="A0A916ZG53"/>
<keyword evidence="3" id="KW-1185">Reference proteome</keyword>
<reference evidence="2" key="1">
    <citation type="journal article" date="2014" name="Int. J. Syst. Evol. Microbiol.">
        <title>Complete genome sequence of Corynebacterium casei LMG S-19264T (=DSM 44701T), isolated from a smear-ripened cheese.</title>
        <authorList>
            <consortium name="US DOE Joint Genome Institute (JGI-PGF)"/>
            <person name="Walter F."/>
            <person name="Albersmeier A."/>
            <person name="Kalinowski J."/>
            <person name="Ruckert C."/>
        </authorList>
    </citation>
    <scope>NUCLEOTIDE SEQUENCE</scope>
    <source>
        <strain evidence="2">CGMCC 1.15178</strain>
    </source>
</reference>
<evidence type="ECO:0000256" key="1">
    <source>
        <dbReference type="SAM" id="SignalP"/>
    </source>
</evidence>